<reference evidence="2" key="1">
    <citation type="submission" date="2023-06" db="EMBL/GenBank/DDBJ databases">
        <title>Genome-scale phylogeny and comparative genomics of the fungal order Sordariales.</title>
        <authorList>
            <consortium name="Lawrence Berkeley National Laboratory"/>
            <person name="Hensen N."/>
            <person name="Bonometti L."/>
            <person name="Westerberg I."/>
            <person name="Brannstrom I.O."/>
            <person name="Guillou S."/>
            <person name="Cros-Aarteil S."/>
            <person name="Calhoun S."/>
            <person name="Haridas S."/>
            <person name="Kuo A."/>
            <person name="Mondo S."/>
            <person name="Pangilinan J."/>
            <person name="Riley R."/>
            <person name="Labutti K."/>
            <person name="Andreopoulos B."/>
            <person name="Lipzen A."/>
            <person name="Chen C."/>
            <person name="Yanf M."/>
            <person name="Daum C."/>
            <person name="Ng V."/>
            <person name="Clum A."/>
            <person name="Steindorff A."/>
            <person name="Ohm R."/>
            <person name="Martin F."/>
            <person name="Silar P."/>
            <person name="Natvig D."/>
            <person name="Lalanne C."/>
            <person name="Gautier V."/>
            <person name="Ament-Velasquez S.L."/>
            <person name="Kruys A."/>
            <person name="Hutchinson M.I."/>
            <person name="Powell A.J."/>
            <person name="Barry K."/>
            <person name="Miller A.N."/>
            <person name="Grigoriev I.V."/>
            <person name="Debuchy R."/>
            <person name="Gladieux P."/>
            <person name="Thoren M.H."/>
            <person name="Johannesson H."/>
        </authorList>
    </citation>
    <scope>NUCLEOTIDE SEQUENCE</scope>
    <source>
        <strain evidence="2">SMH2532-1</strain>
    </source>
</reference>
<sequence>MWLIDVDTLKLLPVPDAGKNRYAILSHTWDATETSFQDIQDIDQAQSKPSFQKIAKTCDIARSKKLKYAWIDTCCIDKTSSAELSEAINSMFEWYKRSYVCYVYLSDFKPLPGKLSEKERRSLVNDQLHKCRWFTRGWTLQELVAPKKLEFFDRDWNFVGGREDLEDTLFEITGIDGDVLRDSSGLASIPVGRRMSWAVGRKTTRIEDRAYSLLGIFNIHMPLLYGEGERAFFRLQQEIASQSNDLSLFAWQYETTDDVDPPMFSGVFSDSPDSFWPCSTIKKHGDYFSSTAEFAITNKGLRIDGGLLSVDKSSMAPQFLLDLDCVRAVEEDEEDEGSSNEAHCNLNLDWLDDDNRDDVVAKWVAIRLRKVGDTFVRHMPATMATARTRSEWALMRSIEGVGKSDPVYIQTYMRHDEVLRVRSLMDTGVVLVYNEYFSANMSNHWGLPDDPELSNGEDSERRLFTFPSNLVDNFLCVHVFQLGSASFAVISMLQWTGTKCELRVGAFKSESILPHRGERPDTPAKRQEELRAVKDMLLVSCSDGSGHLDQEMMPISAEGSGEELNANFRVKPLRRLEKNPLASVFTWKENYHHVEIIGGIERL</sequence>
<dbReference type="EMBL" id="JAULSV010000002">
    <property type="protein sequence ID" value="KAK0651415.1"/>
    <property type="molecule type" value="Genomic_DNA"/>
</dbReference>
<feature type="domain" description="Heterokaryon incompatibility" evidence="1">
    <location>
        <begin position="22"/>
        <end position="107"/>
    </location>
</feature>
<dbReference type="PANTHER" id="PTHR10622:SF12">
    <property type="entry name" value="HET DOMAIN-CONTAINING PROTEIN"/>
    <property type="match status" value="1"/>
</dbReference>
<evidence type="ECO:0000259" key="1">
    <source>
        <dbReference type="Pfam" id="PF06985"/>
    </source>
</evidence>
<proteinExistence type="predicted"/>
<keyword evidence="3" id="KW-1185">Reference proteome</keyword>
<organism evidence="2 3">
    <name type="scientific">Cercophora newfieldiana</name>
    <dbReference type="NCBI Taxonomy" id="92897"/>
    <lineage>
        <taxon>Eukaryota</taxon>
        <taxon>Fungi</taxon>
        <taxon>Dikarya</taxon>
        <taxon>Ascomycota</taxon>
        <taxon>Pezizomycotina</taxon>
        <taxon>Sordariomycetes</taxon>
        <taxon>Sordariomycetidae</taxon>
        <taxon>Sordariales</taxon>
        <taxon>Lasiosphaeriaceae</taxon>
        <taxon>Cercophora</taxon>
    </lineage>
</organism>
<dbReference type="AlphaFoldDB" id="A0AA39YGD7"/>
<accession>A0AA39YGD7</accession>
<dbReference type="PANTHER" id="PTHR10622">
    <property type="entry name" value="HET DOMAIN-CONTAINING PROTEIN"/>
    <property type="match status" value="1"/>
</dbReference>
<dbReference type="InterPro" id="IPR010730">
    <property type="entry name" value="HET"/>
</dbReference>
<evidence type="ECO:0000313" key="3">
    <source>
        <dbReference type="Proteomes" id="UP001174936"/>
    </source>
</evidence>
<dbReference type="Pfam" id="PF06985">
    <property type="entry name" value="HET"/>
    <property type="match status" value="1"/>
</dbReference>
<evidence type="ECO:0000313" key="2">
    <source>
        <dbReference type="EMBL" id="KAK0651415.1"/>
    </source>
</evidence>
<comment type="caution">
    <text evidence="2">The sequence shown here is derived from an EMBL/GenBank/DDBJ whole genome shotgun (WGS) entry which is preliminary data.</text>
</comment>
<protein>
    <submittedName>
        <fullName evidence="2">Heterokaryon incompatibility protein-domain-containing protein</fullName>
    </submittedName>
</protein>
<dbReference type="Proteomes" id="UP001174936">
    <property type="component" value="Unassembled WGS sequence"/>
</dbReference>
<gene>
    <name evidence="2" type="ORF">B0T16DRAFT_403880</name>
</gene>
<name>A0AA39YGD7_9PEZI</name>